<dbReference type="Proteomes" id="UP000177905">
    <property type="component" value="Unassembled WGS sequence"/>
</dbReference>
<dbReference type="PROSITE" id="PS51918">
    <property type="entry name" value="RADICAL_SAM"/>
    <property type="match status" value="1"/>
</dbReference>
<evidence type="ECO:0000256" key="3">
    <source>
        <dbReference type="ARBA" id="ARBA00022485"/>
    </source>
</evidence>
<dbReference type="InterPro" id="IPR038135">
    <property type="entry name" value="Methylthiotransferase_N_sf"/>
</dbReference>
<dbReference type="InterPro" id="IPR007197">
    <property type="entry name" value="rSAM"/>
</dbReference>
<evidence type="ECO:0000313" key="17">
    <source>
        <dbReference type="Proteomes" id="UP000177905"/>
    </source>
</evidence>
<evidence type="ECO:0000256" key="6">
    <source>
        <dbReference type="ARBA" id="ARBA00022723"/>
    </source>
</evidence>
<keyword evidence="3" id="KW-0004">4Fe-4S</keyword>
<dbReference type="Pfam" id="PF04055">
    <property type="entry name" value="Radical_SAM"/>
    <property type="match status" value="1"/>
</dbReference>
<dbReference type="AlphaFoldDB" id="A0A1F4S707"/>
<evidence type="ECO:0000256" key="8">
    <source>
        <dbReference type="ARBA" id="ARBA00023014"/>
    </source>
</evidence>
<keyword evidence="5" id="KW-0949">S-adenosyl-L-methionine</keyword>
<keyword evidence="4 16" id="KW-0808">Transferase</keyword>
<dbReference type="PANTHER" id="PTHR43020:SF2">
    <property type="entry name" value="MITOCHONDRIAL TRNA METHYLTHIOTRANSFERASE CDK5RAP1"/>
    <property type="match status" value="1"/>
</dbReference>
<dbReference type="EC" id="2.8.4.3" evidence="9"/>
<dbReference type="GO" id="GO:0046872">
    <property type="term" value="F:metal ion binding"/>
    <property type="evidence" value="ECO:0007669"/>
    <property type="project" value="UniProtKB-KW"/>
</dbReference>
<evidence type="ECO:0000313" key="16">
    <source>
        <dbReference type="EMBL" id="OGC16204.1"/>
    </source>
</evidence>
<reference evidence="16 17" key="1">
    <citation type="journal article" date="2016" name="Nat. Commun.">
        <title>Thousands of microbial genomes shed light on interconnected biogeochemical processes in an aquifer system.</title>
        <authorList>
            <person name="Anantharaman K."/>
            <person name="Brown C.T."/>
            <person name="Hug L.A."/>
            <person name="Sharon I."/>
            <person name="Castelle C.J."/>
            <person name="Probst A.J."/>
            <person name="Thomas B.C."/>
            <person name="Singh A."/>
            <person name="Wilkins M.J."/>
            <person name="Karaoz U."/>
            <person name="Brodie E.L."/>
            <person name="Williams K.H."/>
            <person name="Hubbard S.S."/>
            <person name="Banfield J.F."/>
        </authorList>
    </citation>
    <scope>NUCLEOTIDE SEQUENCE [LARGE SCALE GENOMIC DNA]</scope>
</reference>
<evidence type="ECO:0000256" key="10">
    <source>
        <dbReference type="ARBA" id="ARBA00051425"/>
    </source>
</evidence>
<evidence type="ECO:0000256" key="5">
    <source>
        <dbReference type="ARBA" id="ARBA00022691"/>
    </source>
</evidence>
<evidence type="ECO:0000256" key="2">
    <source>
        <dbReference type="ARBA" id="ARBA00003234"/>
    </source>
</evidence>
<dbReference type="EMBL" id="MEUA01000011">
    <property type="protein sequence ID" value="OGC16204.1"/>
    <property type="molecule type" value="Genomic_DNA"/>
</dbReference>
<protein>
    <recommendedName>
        <fullName evidence="11">tRNA-2-methylthio-N(6)-dimethylallyladenosine synthase</fullName>
        <ecNumber evidence="9">2.8.4.3</ecNumber>
    </recommendedName>
    <alternativeName>
        <fullName evidence="13">(Dimethylallyl)adenosine tRNA methylthiotransferase MiaB</fullName>
    </alternativeName>
    <alternativeName>
        <fullName evidence="12">tRNA-i(6)A37 methylthiotransferase</fullName>
    </alternativeName>
</protein>
<evidence type="ECO:0000256" key="13">
    <source>
        <dbReference type="ARBA" id="ARBA00081141"/>
    </source>
</evidence>
<keyword evidence="7" id="KW-0408">Iron</keyword>
<dbReference type="InterPro" id="IPR013848">
    <property type="entry name" value="Methylthiotransferase_N"/>
</dbReference>
<evidence type="ECO:0000256" key="11">
    <source>
        <dbReference type="ARBA" id="ARBA00068570"/>
    </source>
</evidence>
<dbReference type="FunFam" id="3.80.30.20:FF:000001">
    <property type="entry name" value="tRNA-2-methylthio-N(6)-dimethylallyladenosine synthase 2"/>
    <property type="match status" value="1"/>
</dbReference>
<comment type="caution">
    <text evidence="16">The sequence shown here is derived from an EMBL/GenBank/DDBJ whole genome shotgun (WGS) entry which is preliminary data.</text>
</comment>
<evidence type="ECO:0000256" key="7">
    <source>
        <dbReference type="ARBA" id="ARBA00023004"/>
    </source>
</evidence>
<dbReference type="Gene3D" id="3.40.50.12160">
    <property type="entry name" value="Methylthiotransferase, N-terminal domain"/>
    <property type="match status" value="1"/>
</dbReference>
<dbReference type="PROSITE" id="PS01278">
    <property type="entry name" value="MTTASE_RADICAL"/>
    <property type="match status" value="1"/>
</dbReference>
<organism evidence="16 17">
    <name type="scientific">candidate division WOR-1 bacterium RIFOXYB2_FULL_36_35</name>
    <dbReference type="NCBI Taxonomy" id="1802578"/>
    <lineage>
        <taxon>Bacteria</taxon>
        <taxon>Bacillati</taxon>
        <taxon>Saganbacteria</taxon>
    </lineage>
</organism>
<dbReference type="SMART" id="SM00729">
    <property type="entry name" value="Elp3"/>
    <property type="match status" value="1"/>
</dbReference>
<comment type="cofactor">
    <cofactor evidence="1">
        <name>[4Fe-4S] cluster</name>
        <dbReference type="ChEBI" id="CHEBI:49883"/>
    </cofactor>
</comment>
<dbReference type="GO" id="GO:0005829">
    <property type="term" value="C:cytosol"/>
    <property type="evidence" value="ECO:0007669"/>
    <property type="project" value="TreeGrafter"/>
</dbReference>
<evidence type="ECO:0000256" key="4">
    <source>
        <dbReference type="ARBA" id="ARBA00022679"/>
    </source>
</evidence>
<dbReference type="InterPro" id="IPR005839">
    <property type="entry name" value="Methylthiotransferase"/>
</dbReference>
<keyword evidence="6" id="KW-0479">Metal-binding</keyword>
<evidence type="ECO:0000256" key="12">
    <source>
        <dbReference type="ARBA" id="ARBA00080698"/>
    </source>
</evidence>
<dbReference type="InterPro" id="IPR020612">
    <property type="entry name" value="Methylthiotransferase_CS"/>
</dbReference>
<dbReference type="FunFam" id="3.40.50.12160:FF:000003">
    <property type="entry name" value="CDK5 regulatory subunit-associated protein 1"/>
    <property type="match status" value="1"/>
</dbReference>
<evidence type="ECO:0000256" key="9">
    <source>
        <dbReference type="ARBA" id="ARBA00033765"/>
    </source>
</evidence>
<dbReference type="SFLD" id="SFLDS00029">
    <property type="entry name" value="Radical_SAM"/>
    <property type="match status" value="1"/>
</dbReference>
<dbReference type="GO" id="GO:0051539">
    <property type="term" value="F:4 iron, 4 sulfur cluster binding"/>
    <property type="evidence" value="ECO:0007669"/>
    <property type="project" value="UniProtKB-KW"/>
</dbReference>
<feature type="non-terminal residue" evidence="16">
    <location>
        <position position="325"/>
    </location>
</feature>
<feature type="domain" description="Radical SAM core" evidence="15">
    <location>
        <begin position="128"/>
        <end position="325"/>
    </location>
</feature>
<dbReference type="GO" id="GO:0035597">
    <property type="term" value="F:tRNA-2-methylthio-N(6)-dimethylallyladenosine(37) synthase activity"/>
    <property type="evidence" value="ECO:0007669"/>
    <property type="project" value="UniProtKB-EC"/>
</dbReference>
<proteinExistence type="predicted"/>
<dbReference type="PROSITE" id="PS51449">
    <property type="entry name" value="MTTASE_N"/>
    <property type="match status" value="1"/>
</dbReference>
<dbReference type="CDD" id="cd01335">
    <property type="entry name" value="Radical_SAM"/>
    <property type="match status" value="1"/>
</dbReference>
<comment type="function">
    <text evidence="2">Catalyzes the methylthiolation of N6-(dimethylallyl)adenosine (i(6)A), leading to the formation of 2-methylthio-N6-(dimethylallyl)adenosine (ms(2)i(6)A) at position 37 in tRNAs that read codons beginning with uridine.</text>
</comment>
<dbReference type="PANTHER" id="PTHR43020">
    <property type="entry name" value="CDK5 REGULATORY SUBUNIT-ASSOCIATED PROTEIN 1"/>
    <property type="match status" value="1"/>
</dbReference>
<comment type="catalytic activity">
    <reaction evidence="10">
        <text>N(6)-dimethylallyladenosine(37) in tRNA + (sulfur carrier)-SH + AH2 + 2 S-adenosyl-L-methionine = 2-methylsulfanyl-N(6)-dimethylallyladenosine(37) in tRNA + (sulfur carrier)-H + 5'-deoxyadenosine + L-methionine + A + S-adenosyl-L-homocysteine + 2 H(+)</text>
        <dbReference type="Rhea" id="RHEA:37067"/>
        <dbReference type="Rhea" id="RHEA-COMP:10375"/>
        <dbReference type="Rhea" id="RHEA-COMP:10376"/>
        <dbReference type="Rhea" id="RHEA-COMP:14737"/>
        <dbReference type="Rhea" id="RHEA-COMP:14739"/>
        <dbReference type="ChEBI" id="CHEBI:13193"/>
        <dbReference type="ChEBI" id="CHEBI:15378"/>
        <dbReference type="ChEBI" id="CHEBI:17319"/>
        <dbReference type="ChEBI" id="CHEBI:17499"/>
        <dbReference type="ChEBI" id="CHEBI:29917"/>
        <dbReference type="ChEBI" id="CHEBI:57844"/>
        <dbReference type="ChEBI" id="CHEBI:57856"/>
        <dbReference type="ChEBI" id="CHEBI:59789"/>
        <dbReference type="ChEBI" id="CHEBI:64428"/>
        <dbReference type="ChEBI" id="CHEBI:74415"/>
        <dbReference type="ChEBI" id="CHEBI:74417"/>
        <dbReference type="EC" id="2.8.4.3"/>
    </reaction>
</comment>
<evidence type="ECO:0000259" key="15">
    <source>
        <dbReference type="PROSITE" id="PS51918"/>
    </source>
</evidence>
<evidence type="ECO:0000259" key="14">
    <source>
        <dbReference type="PROSITE" id="PS51449"/>
    </source>
</evidence>
<feature type="domain" description="MTTase N-terminal" evidence="14">
    <location>
        <begin position="1"/>
        <end position="106"/>
    </location>
</feature>
<dbReference type="InterPro" id="IPR058240">
    <property type="entry name" value="rSAM_sf"/>
</dbReference>
<sequence length="325" mass="36919">MNVNDSEILSGILETKGYQETTDYRSADLVLVNTCAIRQKAEDKAYGFLGDLKGLKKEKPDLIIGICGCIPQHEKEKILKKLPFVDLVMGPSGIEEFGNLLSEVETKKETITFFGDDCIPRGIHPSKRAKIPRAYINIMYGCNNYCSYCIVPYVRGREICRPVKDVIDEIKTLDKSIYKEVFLLGQNVNSWQGDRGEKFSDLLKIVHELQQIKWLSFMTSHPKDFTDDIIDAVANSPKINHYIHLPIQSGSSKILAAMNRKYDRDYYLRVVDKIYSKIPDVALTSDIIVGFPGETDQDFQDSLDIIKKAEFDSVNTLVYSIRPDT</sequence>
<accession>A0A1F4S707</accession>
<keyword evidence="8" id="KW-0411">Iron-sulfur</keyword>
<dbReference type="SUPFAM" id="SSF102114">
    <property type="entry name" value="Radical SAM enzymes"/>
    <property type="match status" value="1"/>
</dbReference>
<name>A0A1F4S707_UNCSA</name>
<dbReference type="Pfam" id="PF00919">
    <property type="entry name" value="UPF0004"/>
    <property type="match status" value="1"/>
</dbReference>
<dbReference type="InterPro" id="IPR006638">
    <property type="entry name" value="Elp3/MiaA/NifB-like_rSAM"/>
</dbReference>
<gene>
    <name evidence="16" type="ORF">A2290_00270</name>
</gene>
<dbReference type="NCBIfam" id="TIGR00089">
    <property type="entry name" value="MiaB/RimO family radical SAM methylthiotransferase"/>
    <property type="match status" value="1"/>
</dbReference>
<dbReference type="SFLD" id="SFLDG01061">
    <property type="entry name" value="methylthiotransferase"/>
    <property type="match status" value="1"/>
</dbReference>
<evidence type="ECO:0000256" key="1">
    <source>
        <dbReference type="ARBA" id="ARBA00001966"/>
    </source>
</evidence>
<dbReference type="InterPro" id="IPR023404">
    <property type="entry name" value="rSAM_horseshoe"/>
</dbReference>
<dbReference type="SFLD" id="SFLDG01082">
    <property type="entry name" value="B12-binding_domain_containing"/>
    <property type="match status" value="1"/>
</dbReference>
<dbReference type="Gene3D" id="3.80.30.20">
    <property type="entry name" value="tm_1862 like domain"/>
    <property type="match status" value="1"/>
</dbReference>
<dbReference type="NCBIfam" id="TIGR01574">
    <property type="entry name" value="miaB-methiolase"/>
    <property type="match status" value="1"/>
</dbReference>